<name>A0ABS4Q8E9_9NOCA</name>
<protein>
    <submittedName>
        <fullName evidence="1">Uncharacterized protein</fullName>
    </submittedName>
</protein>
<gene>
    <name evidence="1" type="ORF">BJ987_000759</name>
</gene>
<accession>A0ABS4Q8E9</accession>
<sequence length="268" mass="30053">MCSERLIPERTIDSLLATEVVRHDPFALIWSPAPSRGSVDHLVRYSSSKLAIFECKAVDSIPSGRRWTAPLDLAQLRRYLDVKIPALYVFLVRPPILRRPDECNCGIRPCDSVAQCVACCTDTRAYSGLNRNVMSAPAELRLQPWFCHWAWVIQARDLWNLLPSDTRRQSTTTVRLDDSWFHEHHTFGFGMTRLCHFLQDVVSGYHATTAGRGPWTTSGDVGEVIALLRQVHWPVEDGGMTLPTVVGFSNGGDGRGPVTLSGRIRQMP</sequence>
<evidence type="ECO:0000313" key="2">
    <source>
        <dbReference type="Proteomes" id="UP001519325"/>
    </source>
</evidence>
<dbReference type="EMBL" id="JAGGMR010000001">
    <property type="protein sequence ID" value="MBP2187858.1"/>
    <property type="molecule type" value="Genomic_DNA"/>
</dbReference>
<dbReference type="Proteomes" id="UP001519325">
    <property type="component" value="Unassembled WGS sequence"/>
</dbReference>
<evidence type="ECO:0000313" key="1">
    <source>
        <dbReference type="EMBL" id="MBP2187858.1"/>
    </source>
</evidence>
<reference evidence="1 2" key="1">
    <citation type="submission" date="2021-03" db="EMBL/GenBank/DDBJ databases">
        <title>Sequencing the genomes of 1000 actinobacteria strains.</title>
        <authorList>
            <person name="Klenk H.-P."/>
        </authorList>
    </citation>
    <scope>NUCLEOTIDE SEQUENCE [LARGE SCALE GENOMIC DNA]</scope>
    <source>
        <strain evidence="1 2">DSM 45516</strain>
    </source>
</reference>
<comment type="caution">
    <text evidence="1">The sequence shown here is derived from an EMBL/GenBank/DDBJ whole genome shotgun (WGS) entry which is preliminary data.</text>
</comment>
<proteinExistence type="predicted"/>
<organism evidence="1 2">
    <name type="scientific">Nocardia goodfellowii</name>
    <dbReference type="NCBI Taxonomy" id="882446"/>
    <lineage>
        <taxon>Bacteria</taxon>
        <taxon>Bacillati</taxon>
        <taxon>Actinomycetota</taxon>
        <taxon>Actinomycetes</taxon>
        <taxon>Mycobacteriales</taxon>
        <taxon>Nocardiaceae</taxon>
        <taxon>Nocardia</taxon>
    </lineage>
</organism>
<keyword evidence="2" id="KW-1185">Reference proteome</keyword>